<feature type="region of interest" description="Disordered" evidence="1">
    <location>
        <begin position="1"/>
        <end position="83"/>
    </location>
</feature>
<feature type="compositionally biased region" description="Polar residues" evidence="1">
    <location>
        <begin position="1298"/>
        <end position="1310"/>
    </location>
</feature>
<organism evidence="2 3">
    <name type="scientific">Macrostomum lignano</name>
    <dbReference type="NCBI Taxonomy" id="282301"/>
    <lineage>
        <taxon>Eukaryota</taxon>
        <taxon>Metazoa</taxon>
        <taxon>Spiralia</taxon>
        <taxon>Lophotrochozoa</taxon>
        <taxon>Platyhelminthes</taxon>
        <taxon>Rhabditophora</taxon>
        <taxon>Macrostomorpha</taxon>
        <taxon>Macrostomida</taxon>
        <taxon>Macrostomidae</taxon>
        <taxon>Macrostomum</taxon>
    </lineage>
</organism>
<feature type="compositionally biased region" description="Basic and acidic residues" evidence="1">
    <location>
        <begin position="169"/>
        <end position="187"/>
    </location>
</feature>
<feature type="region of interest" description="Disordered" evidence="1">
    <location>
        <begin position="888"/>
        <end position="912"/>
    </location>
</feature>
<evidence type="ECO:0000313" key="2">
    <source>
        <dbReference type="EMBL" id="PAA73223.1"/>
    </source>
</evidence>
<feature type="non-terminal residue" evidence="2">
    <location>
        <position position="1"/>
    </location>
</feature>
<accession>A0A267FHQ0</accession>
<comment type="caution">
    <text evidence="2">The sequence shown here is derived from an EMBL/GenBank/DDBJ whole genome shotgun (WGS) entry which is preliminary data.</text>
</comment>
<feature type="compositionally biased region" description="Basic and acidic residues" evidence="1">
    <location>
        <begin position="290"/>
        <end position="300"/>
    </location>
</feature>
<feature type="compositionally biased region" description="Polar residues" evidence="1">
    <location>
        <begin position="316"/>
        <end position="330"/>
    </location>
</feature>
<feature type="region of interest" description="Disordered" evidence="1">
    <location>
        <begin position="473"/>
        <end position="514"/>
    </location>
</feature>
<feature type="compositionally biased region" description="Polar residues" evidence="1">
    <location>
        <begin position="485"/>
        <end position="508"/>
    </location>
</feature>
<proteinExistence type="predicted"/>
<dbReference type="Proteomes" id="UP000215902">
    <property type="component" value="Unassembled WGS sequence"/>
</dbReference>
<sequence>VTAASMKTRSSNSKSRKKQNSKRAGNTSSSCGAKNAKPAKKSRQCRASRLRLSELNLAPETTLSLSSNSGLGGICTRRSSRSQTRLQQLQQSADSTLIIGEPEHRPGPQLKRGVTSQVRTEANDTMLNLPAPAVSLSRSISAPVCGRAARQHLVVAKRQKAAATTMESRFADESKASQKENQEKVEVEQPTASCCNRSVSDTQEQEHPSAAEVEHEHSRIAALQSGSFSRASMSTGVSNYENQSNSSVMASTKLSDLEGNVVQPEVTQESKADTSAVKSRAAEVAPSRLADNEERRKSCERLSVTQSAEATPATAALSNRSVSVSVHPSNSRNQLDGFVAINTKTSDATKIGIEDNVVQLEVTQEPIAGAAYQSLCFSADESSAAQADCNEAKCKSNGECLSATQAAEATPSPAILSFSQSLMKFASTAASSQPDSFPGVSMSARASNIQNQSGRSVMTNKCNRTSSLIKTDIEDSVVRSEASREPNTTTYQSMCPSSNQSNRDQVSPSRLADYSKVSCTPSEHVYMSKSAEATSSKTIKNQESFRRPVSVAASGSSPVSGVFSSAHVSNIRNSLDSSVVASTKTSNALKKTEPNAVTCQSLCFSADDSSAAQASSSRLSDYSRVNCKSSCGRLSVSQAAKGSASSAIFDGSKSSIKPLSIVACDPDAVPGVFVPAPISNSNKLFQAQSDQSEATKKPNATAYQSLCFSADDSSAAQASSSRLSDYSRVNCKSSCGRLSVSQAAKGSASSAIFDGSKSSIKPLSIVACDPDAVPGVFVPAPISNSNKLFQAQSDQSEATKKPNATAYQSLCFSADDSSAAQASFSRLADCSEAKCKSTGKCLSVPKSVKAILKSRESLIKPASIVASEPVSFSGVFVSADVATYRNQSNNSTVASTEPIDSPGKVVQSDATQQSNARTYPSLYFSADCSNSAQASSAQVANYNELRRESSGELLSVSESARGTSASAMLNSKSLVKPVFFVAASQSSAVFASAHASSGQNQSDCSAAAGTKLTNSDSNKDQSEAIQDPNAGTYHSLSASADSSQLAEDSELSCQSSKALSVSQAAAATPASAVLKIKPSASARSWFDGPGFTEFSQSSRMYTTVDAATVNDSTIRRQYLESLHASGMYRTIAQATLSDSEIRRQLLPSVRRKSLKRSASSAGLESFVTEMEFTDNNDETRARCLPSVLRSSACSDTNDAYETISETTVSDDEVRRRLVESVHPLVAERFREAADAPTFVTEAEYTETDSEIRQQLVHSLRASRLYTTVESEKTVDDSSVRRWNIASVRPERSLPGASRSGSQELEGTYTTECEFTDDGTATRARCLPSVRAAGFDSNEYETVSEATVAEDEARRQLVASVRPRASVAEDEARQLISGASASRISRTQTRDVPSVSPNEPSVAVFETVSETTLSDDEVRRQFIGGEAAAVERTAEAAPPSNRRRHRRASADSSYFYDPHGCLSREAKSRRVSLAPHLLPLASFSFFCDERGREFDLSALRQVSLQTRDVDEQRLATEAAVAKASRWSRRIRNNPPVRLRPPGSVRVFGFLRHPVRIMDRVLIGFLEPAEHQRLKRLLDDRG</sequence>
<feature type="region of interest" description="Disordered" evidence="1">
    <location>
        <begin position="260"/>
        <end position="330"/>
    </location>
</feature>
<feature type="compositionally biased region" description="Low complexity" evidence="1">
    <location>
        <begin position="1430"/>
        <end position="1439"/>
    </location>
</feature>
<feature type="compositionally biased region" description="Basic residues" evidence="1">
    <location>
        <begin position="37"/>
        <end position="49"/>
    </location>
</feature>
<feature type="region of interest" description="Disordered" evidence="1">
    <location>
        <begin position="1430"/>
        <end position="1449"/>
    </location>
</feature>
<feature type="compositionally biased region" description="Basic and acidic residues" evidence="1">
    <location>
        <begin position="204"/>
        <end position="218"/>
    </location>
</feature>
<evidence type="ECO:0000256" key="1">
    <source>
        <dbReference type="SAM" id="MobiDB-lite"/>
    </source>
</evidence>
<feature type="region of interest" description="Disordered" evidence="1">
    <location>
        <begin position="1378"/>
        <end position="1398"/>
    </location>
</feature>
<feature type="region of interest" description="Disordered" evidence="1">
    <location>
        <begin position="998"/>
        <end position="1039"/>
    </location>
</feature>
<gene>
    <name evidence="2" type="ORF">BOX15_Mlig000416g2</name>
</gene>
<name>A0A267FHQ0_9PLAT</name>
<protein>
    <submittedName>
        <fullName evidence="2">Uncharacterized protein</fullName>
    </submittedName>
</protein>
<feature type="region of interest" description="Disordered" evidence="1">
    <location>
        <begin position="1291"/>
        <end position="1310"/>
    </location>
</feature>
<reference evidence="2 3" key="1">
    <citation type="submission" date="2017-06" db="EMBL/GenBank/DDBJ databases">
        <title>A platform for efficient transgenesis in Macrostomum lignano, a flatworm model organism for stem cell research.</title>
        <authorList>
            <person name="Berezikov E."/>
        </authorList>
    </citation>
    <scope>NUCLEOTIDE SEQUENCE [LARGE SCALE GENOMIC DNA]</scope>
    <source>
        <strain evidence="2">DV1</strain>
        <tissue evidence="2">Whole organism</tissue>
    </source>
</reference>
<evidence type="ECO:0000313" key="3">
    <source>
        <dbReference type="Proteomes" id="UP000215902"/>
    </source>
</evidence>
<feature type="compositionally biased region" description="Polar residues" evidence="1">
    <location>
        <begin position="190"/>
        <end position="202"/>
    </location>
</feature>
<dbReference type="EMBL" id="NIVC01001023">
    <property type="protein sequence ID" value="PAA73223.1"/>
    <property type="molecule type" value="Genomic_DNA"/>
</dbReference>
<feature type="compositionally biased region" description="Basic and acidic residues" evidence="1">
    <location>
        <begin position="473"/>
        <end position="484"/>
    </location>
</feature>
<feature type="region of interest" description="Disordered" evidence="1">
    <location>
        <begin position="166"/>
        <end position="218"/>
    </location>
</feature>
<keyword evidence="3" id="KW-1185">Reference proteome</keyword>